<dbReference type="SUPFAM" id="SSF54909">
    <property type="entry name" value="Dimeric alpha+beta barrel"/>
    <property type="match status" value="1"/>
</dbReference>
<dbReference type="PANTHER" id="PTHR33178">
    <property type="match status" value="1"/>
</dbReference>
<dbReference type="OrthoDB" id="5518399at2"/>
<dbReference type="InterPro" id="IPR044662">
    <property type="entry name" value="HS1/DABB1-like"/>
</dbReference>
<comment type="subunit">
    <text evidence="1">Homodimer.</text>
</comment>
<evidence type="ECO:0000313" key="4">
    <source>
        <dbReference type="Proteomes" id="UP000233786"/>
    </source>
</evidence>
<dbReference type="SMART" id="SM00886">
    <property type="entry name" value="Dabb"/>
    <property type="match status" value="1"/>
</dbReference>
<evidence type="ECO:0000256" key="1">
    <source>
        <dbReference type="ARBA" id="ARBA00011738"/>
    </source>
</evidence>
<reference evidence="3" key="1">
    <citation type="submission" date="2017-12" db="EMBL/GenBank/DDBJ databases">
        <title>Sequencing the genomes of 1000 Actinobacteria strains.</title>
        <authorList>
            <person name="Klenk H.-P."/>
        </authorList>
    </citation>
    <scope>NUCLEOTIDE SEQUENCE [LARGE SCALE GENOMIC DNA]</scope>
    <source>
        <strain evidence="3">DSM 44228</strain>
    </source>
</reference>
<dbReference type="Pfam" id="PF07876">
    <property type="entry name" value="Dabb"/>
    <property type="match status" value="1"/>
</dbReference>
<dbReference type="InterPro" id="IPR011008">
    <property type="entry name" value="Dimeric_a/b-barrel"/>
</dbReference>
<feature type="domain" description="Stress-response A/B barrel" evidence="2">
    <location>
        <begin position="3"/>
        <end position="96"/>
    </location>
</feature>
<dbReference type="PROSITE" id="PS51502">
    <property type="entry name" value="S_R_A_B_BARREL"/>
    <property type="match status" value="1"/>
</dbReference>
<comment type="caution">
    <text evidence="3">The sequence shown here is derived from an EMBL/GenBank/DDBJ whole genome shotgun (WGS) entry which is preliminary data.</text>
</comment>
<organism evidence="3 4">
    <name type="scientific">Saccharopolyspora spinosa</name>
    <dbReference type="NCBI Taxonomy" id="60894"/>
    <lineage>
        <taxon>Bacteria</taxon>
        <taxon>Bacillati</taxon>
        <taxon>Actinomycetota</taxon>
        <taxon>Actinomycetes</taxon>
        <taxon>Pseudonocardiales</taxon>
        <taxon>Pseudonocardiaceae</taxon>
        <taxon>Saccharopolyspora</taxon>
    </lineage>
</organism>
<gene>
    <name evidence="3" type="ORF">A8926_3961</name>
</gene>
<keyword evidence="4" id="KW-1185">Reference proteome</keyword>
<name>A0A2N3XZQ2_SACSN</name>
<sequence length="116" mass="13076">MSITHIAMFRFRDGVTDDQIAKFEAELATMPERTGCLQAYRYGRDLGARDGNFDFGVVAELGSADEIDGYLDHPAHLELVRDHVLHIVAERKAVQFSTDALERHLRTGKTMEGRRA</sequence>
<evidence type="ECO:0000259" key="2">
    <source>
        <dbReference type="PROSITE" id="PS51502"/>
    </source>
</evidence>
<evidence type="ECO:0000313" key="3">
    <source>
        <dbReference type="EMBL" id="PKW16154.1"/>
    </source>
</evidence>
<dbReference type="STRING" id="994479.GCA_000194155_03262"/>
<dbReference type="InterPro" id="IPR013097">
    <property type="entry name" value="Dabb"/>
</dbReference>
<dbReference type="RefSeq" id="WP_044572987.1">
    <property type="nucleotide sequence ID" value="NZ_CP061007.1"/>
</dbReference>
<dbReference type="Proteomes" id="UP000233786">
    <property type="component" value="Unassembled WGS sequence"/>
</dbReference>
<protein>
    <submittedName>
        <fullName evidence="3">Stress responsive alpha/beta barrel protein</fullName>
    </submittedName>
</protein>
<accession>A0A2N3XZQ2</accession>
<dbReference type="EMBL" id="PJNB01000001">
    <property type="protein sequence ID" value="PKW16154.1"/>
    <property type="molecule type" value="Genomic_DNA"/>
</dbReference>
<dbReference type="Gene3D" id="3.30.70.100">
    <property type="match status" value="1"/>
</dbReference>
<dbReference type="PANTHER" id="PTHR33178:SF10">
    <property type="entry name" value="STRESS-RESPONSE A_B BARREL DOMAIN-CONTAINING PROTEIN"/>
    <property type="match status" value="1"/>
</dbReference>
<proteinExistence type="predicted"/>
<dbReference type="AlphaFoldDB" id="A0A2N3XZQ2"/>